<dbReference type="EMBL" id="BAAAPC010000048">
    <property type="protein sequence ID" value="GAA2018140.1"/>
    <property type="molecule type" value="Genomic_DNA"/>
</dbReference>
<feature type="region of interest" description="Disordered" evidence="1">
    <location>
        <begin position="30"/>
        <end position="49"/>
    </location>
</feature>
<comment type="caution">
    <text evidence="2">The sequence shown here is derived from an EMBL/GenBank/DDBJ whole genome shotgun (WGS) entry which is preliminary data.</text>
</comment>
<evidence type="ECO:0000313" key="3">
    <source>
        <dbReference type="Proteomes" id="UP001501585"/>
    </source>
</evidence>
<dbReference type="Proteomes" id="UP001501585">
    <property type="component" value="Unassembled WGS sequence"/>
</dbReference>
<organism evidence="2 3">
    <name type="scientific">Nocardiopsis rhodophaea</name>
    <dbReference type="NCBI Taxonomy" id="280238"/>
    <lineage>
        <taxon>Bacteria</taxon>
        <taxon>Bacillati</taxon>
        <taxon>Actinomycetota</taxon>
        <taxon>Actinomycetes</taxon>
        <taxon>Streptosporangiales</taxon>
        <taxon>Nocardiopsidaceae</taxon>
        <taxon>Nocardiopsis</taxon>
    </lineage>
</organism>
<gene>
    <name evidence="2" type="ORF">GCM10009799_52280</name>
</gene>
<protein>
    <submittedName>
        <fullName evidence="2">Uncharacterized protein</fullName>
    </submittedName>
</protein>
<keyword evidence="3" id="KW-1185">Reference proteome</keyword>
<evidence type="ECO:0000313" key="2">
    <source>
        <dbReference type="EMBL" id="GAA2018140.1"/>
    </source>
</evidence>
<proteinExistence type="predicted"/>
<name>A0ABN2TT31_9ACTN</name>
<feature type="compositionally biased region" description="Basic and acidic residues" evidence="1">
    <location>
        <begin position="40"/>
        <end position="49"/>
    </location>
</feature>
<accession>A0ABN2TT31</accession>
<evidence type="ECO:0000256" key="1">
    <source>
        <dbReference type="SAM" id="MobiDB-lite"/>
    </source>
</evidence>
<sequence>MLRATRLSRDNHRPVELPHCVTPSLTYYPIGPHASGTTLSKEDSTIGGG</sequence>
<reference evidence="3" key="1">
    <citation type="journal article" date="2019" name="Int. J. Syst. Evol. Microbiol.">
        <title>The Global Catalogue of Microorganisms (GCM) 10K type strain sequencing project: providing services to taxonomists for standard genome sequencing and annotation.</title>
        <authorList>
            <consortium name="The Broad Institute Genomics Platform"/>
            <consortium name="The Broad Institute Genome Sequencing Center for Infectious Disease"/>
            <person name="Wu L."/>
            <person name="Ma J."/>
        </authorList>
    </citation>
    <scope>NUCLEOTIDE SEQUENCE [LARGE SCALE GENOMIC DNA]</scope>
    <source>
        <strain evidence="3">JCM 15313</strain>
    </source>
</reference>